<dbReference type="InterPro" id="IPR036291">
    <property type="entry name" value="NAD(P)-bd_dom_sf"/>
</dbReference>
<dbReference type="PRINTS" id="PR00080">
    <property type="entry name" value="SDRFAMILY"/>
</dbReference>
<dbReference type="PANTHER" id="PTHR44196">
    <property type="entry name" value="DEHYDROGENASE/REDUCTASE SDR FAMILY MEMBER 7B"/>
    <property type="match status" value="1"/>
</dbReference>
<gene>
    <name evidence="5" type="ORF">FB382_002730</name>
</gene>
<feature type="domain" description="Ketoreductase" evidence="4">
    <location>
        <begin position="18"/>
        <end position="195"/>
    </location>
</feature>
<comment type="similarity">
    <text evidence="1 3">Belongs to the short-chain dehydrogenases/reductases (SDR) family.</text>
</comment>
<name>A0A7W3J1G1_9ACTN</name>
<protein>
    <submittedName>
        <fullName evidence="5">NAD(P)-dependent dehydrogenase (Short-subunit alcohol dehydrogenase family)</fullName>
    </submittedName>
</protein>
<dbReference type="InterPro" id="IPR057326">
    <property type="entry name" value="KR_dom"/>
</dbReference>
<keyword evidence="2" id="KW-0560">Oxidoreductase</keyword>
<evidence type="ECO:0000313" key="6">
    <source>
        <dbReference type="Proteomes" id="UP000580910"/>
    </source>
</evidence>
<keyword evidence="6" id="KW-1185">Reference proteome</keyword>
<dbReference type="EMBL" id="JACGXA010000001">
    <property type="protein sequence ID" value="MBA8804439.1"/>
    <property type="molecule type" value="Genomic_DNA"/>
</dbReference>
<evidence type="ECO:0000256" key="3">
    <source>
        <dbReference type="RuleBase" id="RU000363"/>
    </source>
</evidence>
<evidence type="ECO:0000256" key="2">
    <source>
        <dbReference type="ARBA" id="ARBA00023002"/>
    </source>
</evidence>
<dbReference type="GO" id="GO:0016020">
    <property type="term" value="C:membrane"/>
    <property type="evidence" value="ECO:0007669"/>
    <property type="project" value="TreeGrafter"/>
</dbReference>
<sequence length="274" mass="29327">MTRYRLAGRRRPVELAGRTVLVTGASSGIGAATARRVSAAGATTILVARRADQLEAAAAGLEHAHVHPADLTDADAVADLVARVTADHGGVDFLVNNAGRSIRRSLALSTDRFHDVERTMAINFFAPVRLTLALLPGMRERGFGHVVNVLSWGVQLRAPKFSAYLASKSALDTWSRVAARETLADGVTFTNMRLGAVRTPMLVPTGGAEDRRQLDVDEAAALVERALRERPVTVNHPLGTPGELLTVLAPRLSDAGMNRLHRRTPDTAAARGTR</sequence>
<dbReference type="PANTHER" id="PTHR44196:SF1">
    <property type="entry name" value="DEHYDROGENASE_REDUCTASE SDR FAMILY MEMBER 7B"/>
    <property type="match status" value="1"/>
</dbReference>
<reference evidence="5 6" key="1">
    <citation type="submission" date="2020-07" db="EMBL/GenBank/DDBJ databases">
        <title>Sequencing the genomes of 1000 actinobacteria strains.</title>
        <authorList>
            <person name="Klenk H.-P."/>
        </authorList>
    </citation>
    <scope>NUCLEOTIDE SEQUENCE [LARGE SCALE GENOMIC DNA]</scope>
    <source>
        <strain evidence="5 6">DSM 21349</strain>
    </source>
</reference>
<dbReference type="GO" id="GO:0016491">
    <property type="term" value="F:oxidoreductase activity"/>
    <property type="evidence" value="ECO:0007669"/>
    <property type="project" value="UniProtKB-KW"/>
</dbReference>
<dbReference type="AlphaFoldDB" id="A0A7W3J1G1"/>
<dbReference type="PRINTS" id="PR00081">
    <property type="entry name" value="GDHRDH"/>
</dbReference>
<proteinExistence type="inferred from homology"/>
<dbReference type="InterPro" id="IPR002347">
    <property type="entry name" value="SDR_fam"/>
</dbReference>
<dbReference type="RefSeq" id="WP_260430885.1">
    <property type="nucleotide sequence ID" value="NZ_JACGXA010000001.1"/>
</dbReference>
<dbReference type="Gene3D" id="3.40.50.720">
    <property type="entry name" value="NAD(P)-binding Rossmann-like Domain"/>
    <property type="match status" value="1"/>
</dbReference>
<evidence type="ECO:0000259" key="4">
    <source>
        <dbReference type="SMART" id="SM00822"/>
    </source>
</evidence>
<evidence type="ECO:0000256" key="1">
    <source>
        <dbReference type="ARBA" id="ARBA00006484"/>
    </source>
</evidence>
<organism evidence="5 6">
    <name type="scientific">Nocardioides ginsengisegetis</name>
    <dbReference type="NCBI Taxonomy" id="661491"/>
    <lineage>
        <taxon>Bacteria</taxon>
        <taxon>Bacillati</taxon>
        <taxon>Actinomycetota</taxon>
        <taxon>Actinomycetes</taxon>
        <taxon>Propionibacteriales</taxon>
        <taxon>Nocardioidaceae</taxon>
        <taxon>Nocardioides</taxon>
    </lineage>
</organism>
<dbReference type="CDD" id="cd05233">
    <property type="entry name" value="SDR_c"/>
    <property type="match status" value="1"/>
</dbReference>
<accession>A0A7W3J1G1</accession>
<evidence type="ECO:0000313" key="5">
    <source>
        <dbReference type="EMBL" id="MBA8804439.1"/>
    </source>
</evidence>
<comment type="caution">
    <text evidence="5">The sequence shown here is derived from an EMBL/GenBank/DDBJ whole genome shotgun (WGS) entry which is preliminary data.</text>
</comment>
<dbReference type="Proteomes" id="UP000580910">
    <property type="component" value="Unassembled WGS sequence"/>
</dbReference>
<dbReference type="SMART" id="SM00822">
    <property type="entry name" value="PKS_KR"/>
    <property type="match status" value="1"/>
</dbReference>
<dbReference type="Pfam" id="PF00106">
    <property type="entry name" value="adh_short"/>
    <property type="match status" value="1"/>
</dbReference>
<dbReference type="SUPFAM" id="SSF51735">
    <property type="entry name" value="NAD(P)-binding Rossmann-fold domains"/>
    <property type="match status" value="1"/>
</dbReference>